<evidence type="ECO:0000256" key="4">
    <source>
        <dbReference type="ARBA" id="ARBA00022989"/>
    </source>
</evidence>
<dbReference type="Pfam" id="PF03669">
    <property type="entry name" value="ASTER"/>
    <property type="match status" value="1"/>
</dbReference>
<dbReference type="EMBL" id="DF237235">
    <property type="protein sequence ID" value="GAQ86396.1"/>
    <property type="molecule type" value="Genomic_DNA"/>
</dbReference>
<gene>
    <name evidence="8" type="ORF">KFL_002860200</name>
</gene>
<dbReference type="GO" id="GO:0005789">
    <property type="term" value="C:endoplasmic reticulum membrane"/>
    <property type="evidence" value="ECO:0000318"/>
    <property type="project" value="GO_Central"/>
</dbReference>
<feature type="region of interest" description="Disordered" evidence="6">
    <location>
        <begin position="1"/>
        <end position="22"/>
    </location>
</feature>
<proteinExistence type="inferred from homology"/>
<dbReference type="STRING" id="105231.A0A1Y1ICG0"/>
<comment type="similarity">
    <text evidence="2">Belongs to the Asterix family.</text>
</comment>
<keyword evidence="9" id="KW-1185">Reference proteome</keyword>
<dbReference type="OMA" id="MFGLMMK"/>
<evidence type="ECO:0000256" key="1">
    <source>
        <dbReference type="ARBA" id="ARBA00004370"/>
    </source>
</evidence>
<dbReference type="PANTHER" id="PTHR13193:SF0">
    <property type="entry name" value="PAT COMPLEX SUBUNIT ASTERIX"/>
    <property type="match status" value="1"/>
</dbReference>
<keyword evidence="3 7" id="KW-0812">Transmembrane</keyword>
<evidence type="ECO:0000256" key="5">
    <source>
        <dbReference type="ARBA" id="ARBA00023136"/>
    </source>
</evidence>
<name>A0A1Y1ICG0_KLENI</name>
<feature type="transmembrane region" description="Helical" evidence="7">
    <location>
        <begin position="39"/>
        <end position="72"/>
    </location>
</feature>
<accession>A0A1Y1ICG0</accession>
<evidence type="ECO:0008006" key="10">
    <source>
        <dbReference type="Google" id="ProtNLM"/>
    </source>
</evidence>
<dbReference type="InterPro" id="IPR005351">
    <property type="entry name" value="ASTER"/>
</dbReference>
<keyword evidence="4 7" id="KW-1133">Transmembrane helix</keyword>
<evidence type="ECO:0000313" key="9">
    <source>
        <dbReference type="Proteomes" id="UP000054558"/>
    </source>
</evidence>
<dbReference type="GO" id="GO:0045048">
    <property type="term" value="P:protein insertion into ER membrane"/>
    <property type="evidence" value="ECO:0000318"/>
    <property type="project" value="GO_Central"/>
</dbReference>
<comment type="subcellular location">
    <subcellularLocation>
        <location evidence="1">Membrane</location>
    </subcellularLocation>
</comment>
<evidence type="ECO:0000313" key="8">
    <source>
        <dbReference type="EMBL" id="GAQ86396.1"/>
    </source>
</evidence>
<keyword evidence="5 7" id="KW-0472">Membrane</keyword>
<sequence length="108" mass="11865">MAPSSRSASFSSAADPRDPSAAVPYKAPKIKEEDLPPSWFGLLAILTGVFGILIRMKIFTWISFFFSAAALANIRYMEQEMKQIIPGISFGVMGILMNYFMRPPGQAG</sequence>
<evidence type="ECO:0000256" key="7">
    <source>
        <dbReference type="SAM" id="Phobius"/>
    </source>
</evidence>
<dbReference type="AlphaFoldDB" id="A0A1Y1ICG0"/>
<reference evidence="8 9" key="1">
    <citation type="journal article" date="2014" name="Nat. Commun.">
        <title>Klebsormidium flaccidum genome reveals primary factors for plant terrestrial adaptation.</title>
        <authorList>
            <person name="Hori K."/>
            <person name="Maruyama F."/>
            <person name="Fujisawa T."/>
            <person name="Togashi T."/>
            <person name="Yamamoto N."/>
            <person name="Seo M."/>
            <person name="Sato S."/>
            <person name="Yamada T."/>
            <person name="Mori H."/>
            <person name="Tajima N."/>
            <person name="Moriyama T."/>
            <person name="Ikeuchi M."/>
            <person name="Watanabe M."/>
            <person name="Wada H."/>
            <person name="Kobayashi K."/>
            <person name="Saito M."/>
            <person name="Masuda T."/>
            <person name="Sasaki-Sekimoto Y."/>
            <person name="Mashiguchi K."/>
            <person name="Awai K."/>
            <person name="Shimojima M."/>
            <person name="Masuda S."/>
            <person name="Iwai M."/>
            <person name="Nobusawa T."/>
            <person name="Narise T."/>
            <person name="Kondo S."/>
            <person name="Saito H."/>
            <person name="Sato R."/>
            <person name="Murakawa M."/>
            <person name="Ihara Y."/>
            <person name="Oshima-Yamada Y."/>
            <person name="Ohtaka K."/>
            <person name="Satoh M."/>
            <person name="Sonobe K."/>
            <person name="Ishii M."/>
            <person name="Ohtani R."/>
            <person name="Kanamori-Sato M."/>
            <person name="Honoki R."/>
            <person name="Miyazaki D."/>
            <person name="Mochizuki H."/>
            <person name="Umetsu J."/>
            <person name="Higashi K."/>
            <person name="Shibata D."/>
            <person name="Kamiya Y."/>
            <person name="Sato N."/>
            <person name="Nakamura Y."/>
            <person name="Tabata S."/>
            <person name="Ida S."/>
            <person name="Kurokawa K."/>
            <person name="Ohta H."/>
        </authorList>
    </citation>
    <scope>NUCLEOTIDE SEQUENCE [LARGE SCALE GENOMIC DNA]</scope>
    <source>
        <strain evidence="8 9">NIES-2285</strain>
    </source>
</reference>
<dbReference type="PANTHER" id="PTHR13193">
    <property type="entry name" value="CGI-140"/>
    <property type="match status" value="1"/>
</dbReference>
<dbReference type="OrthoDB" id="284718at2759"/>
<dbReference type="Proteomes" id="UP000054558">
    <property type="component" value="Unassembled WGS sequence"/>
</dbReference>
<evidence type="ECO:0000256" key="6">
    <source>
        <dbReference type="SAM" id="MobiDB-lite"/>
    </source>
</evidence>
<evidence type="ECO:0000256" key="3">
    <source>
        <dbReference type="ARBA" id="ARBA00022692"/>
    </source>
</evidence>
<protein>
    <recommendedName>
        <fullName evidence="10">Protein Asterix</fullName>
    </recommendedName>
</protein>
<evidence type="ECO:0000256" key="2">
    <source>
        <dbReference type="ARBA" id="ARBA00009066"/>
    </source>
</evidence>
<feature type="transmembrane region" description="Helical" evidence="7">
    <location>
        <begin position="84"/>
        <end position="101"/>
    </location>
</feature>
<dbReference type="GO" id="GO:0044183">
    <property type="term" value="F:protein folding chaperone"/>
    <property type="evidence" value="ECO:0000318"/>
    <property type="project" value="GO_Central"/>
</dbReference>
<organism evidence="8 9">
    <name type="scientific">Klebsormidium nitens</name>
    <name type="common">Green alga</name>
    <name type="synonym">Ulothrix nitens</name>
    <dbReference type="NCBI Taxonomy" id="105231"/>
    <lineage>
        <taxon>Eukaryota</taxon>
        <taxon>Viridiplantae</taxon>
        <taxon>Streptophyta</taxon>
        <taxon>Klebsormidiophyceae</taxon>
        <taxon>Klebsormidiales</taxon>
        <taxon>Klebsormidiaceae</taxon>
        <taxon>Klebsormidium</taxon>
    </lineage>
</organism>